<gene>
    <name evidence="2" type="ORF">NNL38_20115</name>
</gene>
<accession>A0ABY5GQC5</accession>
<proteinExistence type="predicted"/>
<dbReference type="Proteomes" id="UP001057998">
    <property type="component" value="Chromosome 2"/>
</dbReference>
<name>A0ABY5GQC5_9GAMM</name>
<dbReference type="InterPro" id="IPR058531">
    <property type="entry name" value="Baseplate_J_M"/>
</dbReference>
<evidence type="ECO:0000313" key="2">
    <source>
        <dbReference type="EMBL" id="UTV30864.1"/>
    </source>
</evidence>
<evidence type="ECO:0000259" key="1">
    <source>
        <dbReference type="Pfam" id="PF26078"/>
    </source>
</evidence>
<dbReference type="Pfam" id="PF26078">
    <property type="entry name" value="Baseplate_J_M"/>
    <property type="match status" value="1"/>
</dbReference>
<protein>
    <submittedName>
        <fullName evidence="2">Baseplate J/gp47 family protein</fullName>
    </submittedName>
</protein>
<reference evidence="2" key="1">
    <citation type="submission" date="2022-07" db="EMBL/GenBank/DDBJ databases">
        <title>Genome sequencing of Photobacterium atrarenae GJH2-4.</title>
        <authorList>
            <person name="Park S.-J."/>
        </authorList>
    </citation>
    <scope>NUCLEOTIDE SEQUENCE</scope>
    <source>
        <strain evidence="2">GJH2-4</strain>
    </source>
</reference>
<feature type="domain" description="Baseplate J-like central" evidence="1">
    <location>
        <begin position="114"/>
        <end position="184"/>
    </location>
</feature>
<dbReference type="PANTHER" id="PTHR35862:SF1">
    <property type="entry name" value="FELS-2 PROPHAGE PROTEIN"/>
    <property type="match status" value="1"/>
</dbReference>
<dbReference type="PIRSF" id="PIRSF020481">
    <property type="entry name" value="BAP"/>
    <property type="match status" value="1"/>
</dbReference>
<dbReference type="InterPro" id="IPR052726">
    <property type="entry name" value="Phage_Baseplate_Hub"/>
</dbReference>
<sequence length="291" mass="31788">MSQIDLSKLPPPEVVQQLDAVSIRTRMLLRYAELQGVEVPKVGDPLHNAMSSMAEEVTRARQEFQDISLENMVAFASGNNLVHLGAARPVEKFDKETDDQYRRRVQMAPESFSVAGPDGAYIFHALNAHEDVLDARPLSPTPVKVDLYILSRLGDGSASPELCQTVFDYLDGITKRPLNDNLDVYPAIIKPYRIEVELNMPVGPGEAQTLAMAEKRLQKLADETHVLGGEVALSALYAAAHVKRDDKAAEIGSFQPVTKVSLIEPLAGIECLASEAPFCTEIVVRKAGAVV</sequence>
<dbReference type="RefSeq" id="WP_255392232.1">
    <property type="nucleotide sequence ID" value="NZ_CP101509.1"/>
</dbReference>
<evidence type="ECO:0000313" key="3">
    <source>
        <dbReference type="Proteomes" id="UP001057998"/>
    </source>
</evidence>
<dbReference type="EMBL" id="CP101509">
    <property type="protein sequence ID" value="UTV30864.1"/>
    <property type="molecule type" value="Genomic_DNA"/>
</dbReference>
<organism evidence="2 3">
    <name type="scientific">Photobacterium atrarenae</name>
    <dbReference type="NCBI Taxonomy" id="865757"/>
    <lineage>
        <taxon>Bacteria</taxon>
        <taxon>Pseudomonadati</taxon>
        <taxon>Pseudomonadota</taxon>
        <taxon>Gammaproteobacteria</taxon>
        <taxon>Vibrionales</taxon>
        <taxon>Vibrionaceae</taxon>
        <taxon>Photobacterium</taxon>
    </lineage>
</organism>
<dbReference type="PANTHER" id="PTHR35862">
    <property type="entry name" value="FELS-2 PROPHAGE PROTEIN"/>
    <property type="match status" value="1"/>
</dbReference>
<keyword evidence="3" id="KW-1185">Reference proteome</keyword>
<dbReference type="InterPro" id="IPR014507">
    <property type="entry name" value="Baseplate_assembly_J_pred"/>
</dbReference>